<dbReference type="InterPro" id="IPR041638">
    <property type="entry name" value="BaeRF_family11"/>
</dbReference>
<proteinExistence type="predicted"/>
<gene>
    <name evidence="1" type="ORF">EEB11_10210</name>
</gene>
<sequence>MLYVDIPTKAQIDRLIAARGDALVSFFIQTTPETQHIGQARITLGNLLKDAEAQLEAVGTAKRTMWPISEQINDLLDDDDFWNKQANSLAIFVSPDRLRTFRLPNHLTEMVQVGDRYFTKPLLRSVSSQNHAFVLALAENEVRLIEVFADLPAVEVNVPDMPRDAASASGTSNVNSRSYSKRVGGAEGQNVLLRAYCRKVDDALRPFLNGRDEPLILAATDPLLSMFRSVTTHDNVADEEIKTSPVRITPTELAELARPVLHDVQARKIAALHERFEALAGEGRSLTDVADVAKAATLGSVDTLLVDMDEVVPGTVDKTTGAVTFDTESTAANLGVVDEIASRVILAGGTVVAVRKDEIPGKGSLAAILRYSV</sequence>
<name>A0ABY2KQM8_9RHOB</name>
<evidence type="ECO:0000313" key="2">
    <source>
        <dbReference type="Proteomes" id="UP000297741"/>
    </source>
</evidence>
<dbReference type="EMBL" id="RPEM01000006">
    <property type="protein sequence ID" value="TGD43366.1"/>
    <property type="molecule type" value="Genomic_DNA"/>
</dbReference>
<dbReference type="InterPro" id="IPR029064">
    <property type="entry name" value="Ribosomal_eL30-like_sf"/>
</dbReference>
<keyword evidence="2" id="KW-1185">Reference proteome</keyword>
<reference evidence="1 2" key="1">
    <citation type="submission" date="2018-11" db="EMBL/GenBank/DDBJ databases">
        <title>Tabrizicola sp. isolated from sediment of alpine lake.</title>
        <authorList>
            <person name="Liu Z."/>
        </authorList>
    </citation>
    <scope>NUCLEOTIDE SEQUENCE [LARGE SCALE GENOMIC DNA]</scope>
    <source>
        <strain evidence="1 2">DRYC-M-16</strain>
    </source>
</reference>
<dbReference type="Gene3D" id="3.30.1330.30">
    <property type="match status" value="1"/>
</dbReference>
<dbReference type="RefSeq" id="WP_135430966.1">
    <property type="nucleotide sequence ID" value="NZ_RPEM01000006.1"/>
</dbReference>
<dbReference type="Proteomes" id="UP000297741">
    <property type="component" value="Unassembled WGS sequence"/>
</dbReference>
<protein>
    <submittedName>
        <fullName evidence="1">Uncharacterized protein</fullName>
    </submittedName>
</protein>
<dbReference type="Pfam" id="PF18855">
    <property type="entry name" value="baeRF_family11"/>
    <property type="match status" value="1"/>
</dbReference>
<accession>A0ABY2KQM8</accession>
<organism evidence="1 2">
    <name type="scientific">Pseudotabrizicola sediminis</name>
    <dbReference type="NCBI Taxonomy" id="2486418"/>
    <lineage>
        <taxon>Bacteria</taxon>
        <taxon>Pseudomonadati</taxon>
        <taxon>Pseudomonadota</taxon>
        <taxon>Alphaproteobacteria</taxon>
        <taxon>Rhodobacterales</taxon>
        <taxon>Paracoccaceae</taxon>
        <taxon>Pseudotabrizicola</taxon>
    </lineage>
</organism>
<comment type="caution">
    <text evidence="1">The sequence shown here is derived from an EMBL/GenBank/DDBJ whole genome shotgun (WGS) entry which is preliminary data.</text>
</comment>
<evidence type="ECO:0000313" key="1">
    <source>
        <dbReference type="EMBL" id="TGD43366.1"/>
    </source>
</evidence>